<gene>
    <name evidence="1" type="ORF">FRACA_860023</name>
</gene>
<evidence type="ECO:0000313" key="2">
    <source>
        <dbReference type="Proteomes" id="UP000234331"/>
    </source>
</evidence>
<proteinExistence type="predicted"/>
<sequence>MTIDRARRSAVPPTDGGGSGGDDYSVAFTLAYPDANAHSARDWARAVFEGSPAALRPVLIVGWRLGLRLRLGPLRSPTHVLGWQVTEDEPGRIVLTAPSPLVEASNAALVEASAVTWVTRVRYRRAAGRLLWKAAAPVHERTLPLLLTRAGRALAAPRDSGD</sequence>
<name>A0A2I2L1Z6_9ACTN</name>
<dbReference type="OrthoDB" id="3296590at2"/>
<keyword evidence="2" id="KW-1185">Reference proteome</keyword>
<evidence type="ECO:0000313" key="1">
    <source>
        <dbReference type="EMBL" id="SNQ51925.1"/>
    </source>
</evidence>
<protein>
    <recommendedName>
        <fullName evidence="3">DUF2867 domain-containing protein</fullName>
    </recommendedName>
</protein>
<dbReference type="RefSeq" id="WP_101836175.1">
    <property type="nucleotide sequence ID" value="NZ_FZMO01000554.1"/>
</dbReference>
<organism evidence="1 2">
    <name type="scientific">Frankia canadensis</name>
    <dbReference type="NCBI Taxonomy" id="1836972"/>
    <lineage>
        <taxon>Bacteria</taxon>
        <taxon>Bacillati</taxon>
        <taxon>Actinomycetota</taxon>
        <taxon>Actinomycetes</taxon>
        <taxon>Frankiales</taxon>
        <taxon>Frankiaceae</taxon>
        <taxon>Frankia</taxon>
    </lineage>
</organism>
<evidence type="ECO:0008006" key="3">
    <source>
        <dbReference type="Google" id="ProtNLM"/>
    </source>
</evidence>
<dbReference type="AlphaFoldDB" id="A0A2I2L1Z6"/>
<accession>A0A2I2L1Z6</accession>
<reference evidence="1 2" key="1">
    <citation type="submission" date="2017-06" db="EMBL/GenBank/DDBJ databases">
        <authorList>
            <person name="Kim H.J."/>
            <person name="Triplett B.A."/>
        </authorList>
    </citation>
    <scope>NUCLEOTIDE SEQUENCE [LARGE SCALE GENOMIC DNA]</scope>
    <source>
        <strain evidence="1">FRACA_ARgP5</strain>
    </source>
</reference>
<dbReference type="EMBL" id="FZMO01000554">
    <property type="protein sequence ID" value="SNQ51925.1"/>
    <property type="molecule type" value="Genomic_DNA"/>
</dbReference>
<dbReference type="Proteomes" id="UP000234331">
    <property type="component" value="Unassembled WGS sequence"/>
</dbReference>